<evidence type="ECO:0000256" key="6">
    <source>
        <dbReference type="ARBA" id="ARBA00023284"/>
    </source>
</evidence>
<evidence type="ECO:0000259" key="8">
    <source>
        <dbReference type="Pfam" id="PF00578"/>
    </source>
</evidence>
<dbReference type="InterPro" id="IPR050924">
    <property type="entry name" value="Peroxiredoxin_BCP/PrxQ"/>
</dbReference>
<dbReference type="GO" id="GO:0008379">
    <property type="term" value="F:thioredoxin peroxidase activity"/>
    <property type="evidence" value="ECO:0007669"/>
    <property type="project" value="TreeGrafter"/>
</dbReference>
<keyword evidence="5" id="KW-1015">Disulfide bond</keyword>
<evidence type="ECO:0000256" key="2">
    <source>
        <dbReference type="ARBA" id="ARBA00022559"/>
    </source>
</evidence>
<evidence type="ECO:0000256" key="7">
    <source>
        <dbReference type="ARBA" id="ARBA00042639"/>
    </source>
</evidence>
<dbReference type="InterPro" id="IPR036249">
    <property type="entry name" value="Thioredoxin-like_sf"/>
</dbReference>
<evidence type="ECO:0000256" key="4">
    <source>
        <dbReference type="ARBA" id="ARBA00023002"/>
    </source>
</evidence>
<gene>
    <name evidence="9" type="ORF">C4532_15660</name>
</gene>
<evidence type="ECO:0000313" key="10">
    <source>
        <dbReference type="Proteomes" id="UP000285961"/>
    </source>
</evidence>
<dbReference type="EMBL" id="QZKI01000111">
    <property type="protein sequence ID" value="RJP66785.1"/>
    <property type="molecule type" value="Genomic_DNA"/>
</dbReference>
<dbReference type="PANTHER" id="PTHR42801">
    <property type="entry name" value="THIOREDOXIN-DEPENDENT PEROXIDE REDUCTASE"/>
    <property type="match status" value="1"/>
</dbReference>
<name>A0A419ESX3_9BACT</name>
<dbReference type="Pfam" id="PF00578">
    <property type="entry name" value="AhpC-TSA"/>
    <property type="match status" value="1"/>
</dbReference>
<dbReference type="Gene3D" id="3.40.30.10">
    <property type="entry name" value="Glutaredoxin"/>
    <property type="match status" value="1"/>
</dbReference>
<keyword evidence="3" id="KW-0049">Antioxidant</keyword>
<dbReference type="InterPro" id="IPR000866">
    <property type="entry name" value="AhpC/TSA"/>
</dbReference>
<evidence type="ECO:0000256" key="5">
    <source>
        <dbReference type="ARBA" id="ARBA00023157"/>
    </source>
</evidence>
<comment type="function">
    <text evidence="1">Thiol-specific peroxidase that catalyzes the reduction of hydrogen peroxide and organic hydroperoxides to water and alcohols, respectively. Plays a role in cell protection against oxidative stress by detoxifying peroxides and as sensor of hydrogen peroxide-mediated signaling events.</text>
</comment>
<dbReference type="CDD" id="cd02971">
    <property type="entry name" value="PRX_family"/>
    <property type="match status" value="1"/>
</dbReference>
<evidence type="ECO:0000256" key="1">
    <source>
        <dbReference type="ARBA" id="ARBA00003330"/>
    </source>
</evidence>
<comment type="caution">
    <text evidence="9">The sequence shown here is derived from an EMBL/GenBank/DDBJ whole genome shotgun (WGS) entry which is preliminary data.</text>
</comment>
<dbReference type="Proteomes" id="UP000285961">
    <property type="component" value="Unassembled WGS sequence"/>
</dbReference>
<dbReference type="SUPFAM" id="SSF52833">
    <property type="entry name" value="Thioredoxin-like"/>
    <property type="match status" value="1"/>
</dbReference>
<keyword evidence="4" id="KW-0560">Oxidoreductase</keyword>
<keyword evidence="6" id="KW-0676">Redox-active center</keyword>
<dbReference type="GO" id="GO:0034599">
    <property type="term" value="P:cellular response to oxidative stress"/>
    <property type="evidence" value="ECO:0007669"/>
    <property type="project" value="TreeGrafter"/>
</dbReference>
<dbReference type="AlphaFoldDB" id="A0A419ESX3"/>
<accession>A0A419ESX3</accession>
<sequence length="109" mass="12430">MFCRLQLKGLRRRYEQFRQAGAQIVTVSADSVGALAKYKENTSAPFVMLSDTDRKVIKEYGIYNPSEHDGVAIPSIFIVDKAGTVRFAHVERTMVRVRNKKLLEEVQKL</sequence>
<protein>
    <recommendedName>
        <fullName evidence="7">Thioredoxin-dependent peroxiredoxin Bcp</fullName>
    </recommendedName>
</protein>
<feature type="domain" description="Alkyl hydroperoxide reductase subunit C/ Thiol specific antioxidant" evidence="8">
    <location>
        <begin position="2"/>
        <end position="87"/>
    </location>
</feature>
<proteinExistence type="predicted"/>
<organism evidence="9 10">
    <name type="scientific">Candidatus Abyssobacteria bacterium SURF_17</name>
    <dbReference type="NCBI Taxonomy" id="2093361"/>
    <lineage>
        <taxon>Bacteria</taxon>
        <taxon>Pseudomonadati</taxon>
        <taxon>Candidatus Hydrogenedentota</taxon>
        <taxon>Candidatus Abyssobacteria</taxon>
    </lineage>
</organism>
<dbReference type="GO" id="GO:0005737">
    <property type="term" value="C:cytoplasm"/>
    <property type="evidence" value="ECO:0007669"/>
    <property type="project" value="TreeGrafter"/>
</dbReference>
<evidence type="ECO:0000313" key="9">
    <source>
        <dbReference type="EMBL" id="RJP66785.1"/>
    </source>
</evidence>
<reference evidence="9 10" key="1">
    <citation type="journal article" date="2017" name="ISME J.">
        <title>Energy and carbon metabolisms in a deep terrestrial subsurface fluid microbial community.</title>
        <authorList>
            <person name="Momper L."/>
            <person name="Jungbluth S.P."/>
            <person name="Lee M.D."/>
            <person name="Amend J.P."/>
        </authorList>
    </citation>
    <scope>NUCLEOTIDE SEQUENCE [LARGE SCALE GENOMIC DNA]</scope>
    <source>
        <strain evidence="9">SURF_17</strain>
    </source>
</reference>
<dbReference type="PANTHER" id="PTHR42801:SF4">
    <property type="entry name" value="AHPC_TSA FAMILY PROTEIN"/>
    <property type="match status" value="1"/>
</dbReference>
<evidence type="ECO:0000256" key="3">
    <source>
        <dbReference type="ARBA" id="ARBA00022862"/>
    </source>
</evidence>
<dbReference type="GO" id="GO:0045454">
    <property type="term" value="P:cell redox homeostasis"/>
    <property type="evidence" value="ECO:0007669"/>
    <property type="project" value="TreeGrafter"/>
</dbReference>
<keyword evidence="2" id="KW-0575">Peroxidase</keyword>